<organism evidence="2">
    <name type="scientific">marine sediment metagenome</name>
    <dbReference type="NCBI Taxonomy" id="412755"/>
    <lineage>
        <taxon>unclassified sequences</taxon>
        <taxon>metagenomes</taxon>
        <taxon>ecological metagenomes</taxon>
    </lineage>
</organism>
<dbReference type="InterPro" id="IPR013230">
    <property type="entry name" value="Peptidase_M15A_C"/>
</dbReference>
<dbReference type="InterPro" id="IPR009045">
    <property type="entry name" value="Zn_M74/Hedgehog-like"/>
</dbReference>
<dbReference type="AlphaFoldDB" id="A0A0F9A6B8"/>
<evidence type="ECO:0000313" key="2">
    <source>
        <dbReference type="EMBL" id="KKK74109.1"/>
    </source>
</evidence>
<dbReference type="EMBL" id="LAZR01056475">
    <property type="protein sequence ID" value="KKK74109.1"/>
    <property type="molecule type" value="Genomic_DNA"/>
</dbReference>
<gene>
    <name evidence="2" type="ORF">LCGC14_2887080</name>
</gene>
<dbReference type="Pfam" id="PF08291">
    <property type="entry name" value="Peptidase_M15_3"/>
    <property type="match status" value="1"/>
</dbReference>
<reference evidence="2" key="1">
    <citation type="journal article" date="2015" name="Nature">
        <title>Complex archaea that bridge the gap between prokaryotes and eukaryotes.</title>
        <authorList>
            <person name="Spang A."/>
            <person name="Saw J.H."/>
            <person name="Jorgensen S.L."/>
            <person name="Zaremba-Niedzwiedzka K."/>
            <person name="Martijn J."/>
            <person name="Lind A.E."/>
            <person name="van Eijk R."/>
            <person name="Schleper C."/>
            <person name="Guy L."/>
            <person name="Ettema T.J."/>
        </authorList>
    </citation>
    <scope>NUCLEOTIDE SEQUENCE</scope>
</reference>
<evidence type="ECO:0000259" key="1">
    <source>
        <dbReference type="Pfam" id="PF08291"/>
    </source>
</evidence>
<name>A0A0F9A6B8_9ZZZZ</name>
<accession>A0A0F9A6B8</accession>
<sequence>MQLSPHFTLAELTTTSHRTIDNRPPEEVIDRLQTLCVNLLEPVRAKFGPLWVTSGFRCLELNTLIGGSKTSAHVDGCAADFVPMHDFSTREIVEWVVASELAFDQVIDEYSSTSNWIHLGQIKPGRHDPRRQALTMRGGRYTSFGLSA</sequence>
<dbReference type="SUPFAM" id="SSF55166">
    <property type="entry name" value="Hedgehog/DD-peptidase"/>
    <property type="match status" value="1"/>
</dbReference>
<proteinExistence type="predicted"/>
<dbReference type="Gene3D" id="3.30.1380.10">
    <property type="match status" value="1"/>
</dbReference>
<protein>
    <recommendedName>
        <fullName evidence="1">Peptidase M15A C-terminal domain-containing protein</fullName>
    </recommendedName>
</protein>
<feature type="domain" description="Peptidase M15A C-terminal" evidence="1">
    <location>
        <begin position="5"/>
        <end position="119"/>
    </location>
</feature>
<comment type="caution">
    <text evidence="2">The sequence shown here is derived from an EMBL/GenBank/DDBJ whole genome shotgun (WGS) entry which is preliminary data.</text>
</comment>